<evidence type="ECO:0000313" key="1">
    <source>
        <dbReference type="EMBL" id="CAH1982359.1"/>
    </source>
</evidence>
<dbReference type="PANTHER" id="PTHR45913:SF21">
    <property type="entry name" value="DUF4371 DOMAIN-CONTAINING PROTEIN"/>
    <property type="match status" value="1"/>
</dbReference>
<dbReference type="PANTHER" id="PTHR45913">
    <property type="entry name" value="EPM2A-INTERACTING PROTEIN 1"/>
    <property type="match status" value="1"/>
</dbReference>
<reference evidence="1" key="1">
    <citation type="submission" date="2022-03" db="EMBL/GenBank/DDBJ databases">
        <authorList>
            <person name="Sayadi A."/>
        </authorList>
    </citation>
    <scope>NUCLEOTIDE SEQUENCE</scope>
</reference>
<dbReference type="EMBL" id="CAKOFQ010006920">
    <property type="protein sequence ID" value="CAH1982359.1"/>
    <property type="molecule type" value="Genomic_DNA"/>
</dbReference>
<protein>
    <submittedName>
        <fullName evidence="1">Uncharacterized protein</fullName>
    </submittedName>
</protein>
<proteinExistence type="predicted"/>
<gene>
    <name evidence="1" type="ORF">ACAOBT_LOCUS14971</name>
</gene>
<organism evidence="1 2">
    <name type="scientific">Acanthoscelides obtectus</name>
    <name type="common">Bean weevil</name>
    <name type="synonym">Bruchus obtectus</name>
    <dbReference type="NCBI Taxonomy" id="200917"/>
    <lineage>
        <taxon>Eukaryota</taxon>
        <taxon>Metazoa</taxon>
        <taxon>Ecdysozoa</taxon>
        <taxon>Arthropoda</taxon>
        <taxon>Hexapoda</taxon>
        <taxon>Insecta</taxon>
        <taxon>Pterygota</taxon>
        <taxon>Neoptera</taxon>
        <taxon>Endopterygota</taxon>
        <taxon>Coleoptera</taxon>
        <taxon>Polyphaga</taxon>
        <taxon>Cucujiformia</taxon>
        <taxon>Chrysomeloidea</taxon>
        <taxon>Chrysomelidae</taxon>
        <taxon>Bruchinae</taxon>
        <taxon>Bruchini</taxon>
        <taxon>Acanthoscelides</taxon>
    </lineage>
</organism>
<keyword evidence="2" id="KW-1185">Reference proteome</keyword>
<dbReference type="AlphaFoldDB" id="A0A9P0PFU5"/>
<sequence>MSSSKKIQIGTYKYQNNISLQTLNLDESTDVFGTSQMAVFVRMVFNDFTVKKNLLRLIPLKEQTTGRTCFLLLKIIFLLRKFQYRKW</sequence>
<comment type="caution">
    <text evidence="1">The sequence shown here is derived from an EMBL/GenBank/DDBJ whole genome shotgun (WGS) entry which is preliminary data.</text>
</comment>
<dbReference type="Proteomes" id="UP001152888">
    <property type="component" value="Unassembled WGS sequence"/>
</dbReference>
<dbReference type="OrthoDB" id="6431883at2759"/>
<name>A0A9P0PFU5_ACAOB</name>
<accession>A0A9P0PFU5</accession>
<evidence type="ECO:0000313" key="2">
    <source>
        <dbReference type="Proteomes" id="UP001152888"/>
    </source>
</evidence>